<protein>
    <submittedName>
        <fullName evidence="2">Uncharacterized protein</fullName>
    </submittedName>
</protein>
<accession>A0AAV3YTR4</accession>
<comment type="caution">
    <text evidence="2">The sequence shown here is derived from an EMBL/GenBank/DDBJ whole genome shotgun (WGS) entry which is preliminary data.</text>
</comment>
<keyword evidence="3" id="KW-1185">Reference proteome</keyword>
<feature type="region of interest" description="Disordered" evidence="1">
    <location>
        <begin position="1"/>
        <end position="22"/>
    </location>
</feature>
<sequence length="135" mass="14720">MSRSTVPTQPGSRSTVLHLNSDNSPNNKFICSPIHRSDNTVVHQNSGAQSVGTQYFAERSWATLKTDAFLILRHRVENSSAIDLSGTLSPFENTSPGPKRFLTPSEAKGSHPDASSRISIGVLKKVPDTRRSVTF</sequence>
<dbReference type="EMBL" id="BLXT01001473">
    <property type="protein sequence ID" value="GFN85841.1"/>
    <property type="molecule type" value="Genomic_DNA"/>
</dbReference>
<feature type="compositionally biased region" description="Polar residues" evidence="1">
    <location>
        <begin position="85"/>
        <end position="96"/>
    </location>
</feature>
<evidence type="ECO:0000313" key="2">
    <source>
        <dbReference type="EMBL" id="GFN85841.1"/>
    </source>
</evidence>
<evidence type="ECO:0000256" key="1">
    <source>
        <dbReference type="SAM" id="MobiDB-lite"/>
    </source>
</evidence>
<feature type="region of interest" description="Disordered" evidence="1">
    <location>
        <begin position="85"/>
        <end position="116"/>
    </location>
</feature>
<name>A0AAV3YTR4_9GAST</name>
<proteinExistence type="predicted"/>
<dbReference type="Proteomes" id="UP000735302">
    <property type="component" value="Unassembled WGS sequence"/>
</dbReference>
<evidence type="ECO:0000313" key="3">
    <source>
        <dbReference type="Proteomes" id="UP000735302"/>
    </source>
</evidence>
<gene>
    <name evidence="2" type="ORF">PoB_001234700</name>
</gene>
<dbReference type="AlphaFoldDB" id="A0AAV3YTR4"/>
<reference evidence="2 3" key="1">
    <citation type="journal article" date="2021" name="Elife">
        <title>Chloroplast acquisition without the gene transfer in kleptoplastic sea slugs, Plakobranchus ocellatus.</title>
        <authorList>
            <person name="Maeda T."/>
            <person name="Takahashi S."/>
            <person name="Yoshida T."/>
            <person name="Shimamura S."/>
            <person name="Takaki Y."/>
            <person name="Nagai Y."/>
            <person name="Toyoda A."/>
            <person name="Suzuki Y."/>
            <person name="Arimoto A."/>
            <person name="Ishii H."/>
            <person name="Satoh N."/>
            <person name="Nishiyama T."/>
            <person name="Hasebe M."/>
            <person name="Maruyama T."/>
            <person name="Minagawa J."/>
            <person name="Obokata J."/>
            <person name="Shigenobu S."/>
        </authorList>
    </citation>
    <scope>NUCLEOTIDE SEQUENCE [LARGE SCALE GENOMIC DNA]</scope>
</reference>
<organism evidence="2 3">
    <name type="scientific">Plakobranchus ocellatus</name>
    <dbReference type="NCBI Taxonomy" id="259542"/>
    <lineage>
        <taxon>Eukaryota</taxon>
        <taxon>Metazoa</taxon>
        <taxon>Spiralia</taxon>
        <taxon>Lophotrochozoa</taxon>
        <taxon>Mollusca</taxon>
        <taxon>Gastropoda</taxon>
        <taxon>Heterobranchia</taxon>
        <taxon>Euthyneura</taxon>
        <taxon>Panpulmonata</taxon>
        <taxon>Sacoglossa</taxon>
        <taxon>Placobranchoidea</taxon>
        <taxon>Plakobranchidae</taxon>
        <taxon>Plakobranchus</taxon>
    </lineage>
</organism>